<feature type="region of interest" description="Disordered" evidence="2">
    <location>
        <begin position="342"/>
        <end position="399"/>
    </location>
</feature>
<evidence type="ECO:0000313" key="4">
    <source>
        <dbReference type="EMBL" id="SIT51591.1"/>
    </source>
</evidence>
<dbReference type="Proteomes" id="UP000195569">
    <property type="component" value="Unassembled WGS sequence"/>
</dbReference>
<dbReference type="Pfam" id="PF11740">
    <property type="entry name" value="KfrA_N"/>
    <property type="match status" value="1"/>
</dbReference>
<dbReference type="EMBL" id="CYGY02000124">
    <property type="protein sequence ID" value="SIT51591.1"/>
    <property type="molecule type" value="Genomic_DNA"/>
</dbReference>
<feature type="coiled-coil region" evidence="1">
    <location>
        <begin position="245"/>
        <end position="297"/>
    </location>
</feature>
<feature type="domain" description="KfrA N-terminal DNA-binding" evidence="3">
    <location>
        <begin position="73"/>
        <end position="184"/>
    </location>
</feature>
<evidence type="ECO:0000256" key="2">
    <source>
        <dbReference type="SAM" id="MobiDB-lite"/>
    </source>
</evidence>
<sequence>MIIFQHYRRNVKLGTSLNWISTVLRCIINAPKHVFWSMSDAPADLPSGDARLAAEIERLTLEFPKTRELYREVCALLFFRFGQTPTANRLYQLVKRGSMGTPAAVLGEFWAELREKSRVRIEHPDLPTDLRDAAGELVATLWTRAAASAQAELDALRAEVEGERTAAEQRVAAARGELARTETALEQRTAALLAAQVEVRELEKAQAEGHAARQAMEADIVRLKSEAVARDRELVKVRDGFSRDLEKLRESAAQSGERLRATEKRALLEIDRERGAAAKLQKEVDETTKRADKREADHRRAVEALQAQLGDARHQAGVLQGRLDAVQATNVTLQQQLAALREADAREARPARPGRAKAAPAGTTQVRPVATRPSRAARAASAPASKTAVRRKRGKSDDR</sequence>
<keyword evidence="1" id="KW-0175">Coiled coil</keyword>
<evidence type="ECO:0000259" key="3">
    <source>
        <dbReference type="Pfam" id="PF11740"/>
    </source>
</evidence>
<dbReference type="AlphaFoldDB" id="A0A1N7SVW6"/>
<reference evidence="4" key="1">
    <citation type="submission" date="2016-12" db="EMBL/GenBank/DDBJ databases">
        <authorList>
            <person name="Moulin L."/>
        </authorList>
    </citation>
    <scope>NUCLEOTIDE SEQUENCE [LARGE SCALE GENOMIC DNA]</scope>
    <source>
        <strain evidence="4">STM 7183</strain>
    </source>
</reference>
<gene>
    <name evidence="4" type="ORF">BN2476_1240052</name>
</gene>
<evidence type="ECO:0000313" key="5">
    <source>
        <dbReference type="Proteomes" id="UP000195569"/>
    </source>
</evidence>
<keyword evidence="5" id="KW-1185">Reference proteome</keyword>
<name>A0A1N7SVW6_9BURK</name>
<feature type="compositionally biased region" description="Basic residues" evidence="2">
    <location>
        <begin position="388"/>
        <end position="399"/>
    </location>
</feature>
<comment type="caution">
    <text evidence="4">The sequence shown here is derived from an EMBL/GenBank/DDBJ whole genome shotgun (WGS) entry which is preliminary data.</text>
</comment>
<feature type="compositionally biased region" description="Low complexity" evidence="2">
    <location>
        <begin position="351"/>
        <end position="387"/>
    </location>
</feature>
<feature type="coiled-coil region" evidence="1">
    <location>
        <begin position="139"/>
        <end position="205"/>
    </location>
</feature>
<dbReference type="InterPro" id="IPR021104">
    <property type="entry name" value="KfrA_DNA-bd_N"/>
</dbReference>
<accession>A0A1N7SVW6</accession>
<organism evidence="4 5">
    <name type="scientific">Paraburkholderia piptadeniae</name>
    <dbReference type="NCBI Taxonomy" id="1701573"/>
    <lineage>
        <taxon>Bacteria</taxon>
        <taxon>Pseudomonadati</taxon>
        <taxon>Pseudomonadota</taxon>
        <taxon>Betaproteobacteria</taxon>
        <taxon>Burkholderiales</taxon>
        <taxon>Burkholderiaceae</taxon>
        <taxon>Paraburkholderia</taxon>
    </lineage>
</organism>
<evidence type="ECO:0000256" key="1">
    <source>
        <dbReference type="SAM" id="Coils"/>
    </source>
</evidence>
<protein>
    <recommendedName>
        <fullName evidence="3">KfrA N-terminal DNA-binding domain-containing protein</fullName>
    </recommendedName>
</protein>
<proteinExistence type="predicted"/>